<name>A0A3B0UHC6_9ZZZZ</name>
<dbReference type="SUPFAM" id="SSF46626">
    <property type="entry name" value="Cytochrome c"/>
    <property type="match status" value="1"/>
</dbReference>
<evidence type="ECO:0008006" key="2">
    <source>
        <dbReference type="Google" id="ProtNLM"/>
    </source>
</evidence>
<dbReference type="InterPro" id="IPR036909">
    <property type="entry name" value="Cyt_c-like_dom_sf"/>
</dbReference>
<accession>A0A3B0UHC6</accession>
<dbReference type="AlphaFoldDB" id="A0A3B0UHC6"/>
<organism evidence="1">
    <name type="scientific">hydrothermal vent metagenome</name>
    <dbReference type="NCBI Taxonomy" id="652676"/>
    <lineage>
        <taxon>unclassified sequences</taxon>
        <taxon>metagenomes</taxon>
        <taxon>ecological metagenomes</taxon>
    </lineage>
</organism>
<evidence type="ECO:0000313" key="1">
    <source>
        <dbReference type="EMBL" id="VAW19036.1"/>
    </source>
</evidence>
<dbReference type="GO" id="GO:0020037">
    <property type="term" value="F:heme binding"/>
    <property type="evidence" value="ECO:0007669"/>
    <property type="project" value="InterPro"/>
</dbReference>
<gene>
    <name evidence="1" type="ORF">MNBD_ALPHA12-1944</name>
</gene>
<sequence length="100" mass="10661">MRGLFATALFAVAAGGAGYFWLQSFAQTPGELFNVKCATCHELPDLAGYTARQKGDIVMTMLNEQGANQLISAAEAGKIIQYITAIDRSISQEDQGNGDT</sequence>
<reference evidence="1" key="1">
    <citation type="submission" date="2018-06" db="EMBL/GenBank/DDBJ databases">
        <authorList>
            <person name="Zhirakovskaya E."/>
        </authorList>
    </citation>
    <scope>NUCLEOTIDE SEQUENCE</scope>
</reference>
<dbReference type="EMBL" id="UOEO01000098">
    <property type="protein sequence ID" value="VAW19036.1"/>
    <property type="molecule type" value="Genomic_DNA"/>
</dbReference>
<proteinExistence type="predicted"/>
<protein>
    <recommendedName>
        <fullName evidence="2">Cytochrome c domain-containing protein</fullName>
    </recommendedName>
</protein>
<dbReference type="Gene3D" id="1.10.760.10">
    <property type="entry name" value="Cytochrome c-like domain"/>
    <property type="match status" value="1"/>
</dbReference>
<dbReference type="GO" id="GO:0009055">
    <property type="term" value="F:electron transfer activity"/>
    <property type="evidence" value="ECO:0007669"/>
    <property type="project" value="InterPro"/>
</dbReference>